<keyword evidence="5" id="KW-0393">Immunoglobulin domain</keyword>
<dbReference type="Pfam" id="PF07679">
    <property type="entry name" value="I-set"/>
    <property type="match status" value="4"/>
</dbReference>
<dbReference type="SMART" id="SM00409">
    <property type="entry name" value="IG"/>
    <property type="match status" value="3"/>
</dbReference>
<dbReference type="InterPro" id="IPR007110">
    <property type="entry name" value="Ig-like_dom"/>
</dbReference>
<dbReference type="AlphaFoldDB" id="A0A6A4S6Y9"/>
<keyword evidence="3" id="KW-0963">Cytoplasm</keyword>
<feature type="domain" description="Ig-like" evidence="7">
    <location>
        <begin position="224"/>
        <end position="314"/>
    </location>
</feature>
<dbReference type="Proteomes" id="UP000438429">
    <property type="component" value="Unassembled WGS sequence"/>
</dbReference>
<evidence type="ECO:0000256" key="6">
    <source>
        <dbReference type="SAM" id="MobiDB-lite"/>
    </source>
</evidence>
<dbReference type="PANTHER" id="PTHR10075">
    <property type="entry name" value="BASIGIN RELATED"/>
    <property type="match status" value="1"/>
</dbReference>
<feature type="compositionally biased region" description="Low complexity" evidence="6">
    <location>
        <begin position="381"/>
        <end position="412"/>
    </location>
</feature>
<dbReference type="Gene3D" id="2.60.40.10">
    <property type="entry name" value="Immunoglobulins"/>
    <property type="match status" value="4"/>
</dbReference>
<keyword evidence="4" id="KW-0677">Repeat</keyword>
<feature type="region of interest" description="Disordered" evidence="6">
    <location>
        <begin position="370"/>
        <end position="432"/>
    </location>
</feature>
<dbReference type="GO" id="GO:0030424">
    <property type="term" value="C:axon"/>
    <property type="evidence" value="ECO:0007669"/>
    <property type="project" value="TreeGrafter"/>
</dbReference>
<dbReference type="EMBL" id="VEVO01000019">
    <property type="protein sequence ID" value="KAF0026982.1"/>
    <property type="molecule type" value="Genomic_DNA"/>
</dbReference>
<dbReference type="PROSITE" id="PS50835">
    <property type="entry name" value="IG_LIKE"/>
    <property type="match status" value="2"/>
</dbReference>
<comment type="subcellular location">
    <subcellularLocation>
        <location evidence="1">Cytoplasm</location>
    </subcellularLocation>
</comment>
<dbReference type="FunFam" id="2.60.40.10:FF:000147">
    <property type="entry name" value="Myosin light chain kinase"/>
    <property type="match status" value="1"/>
</dbReference>
<feature type="compositionally biased region" description="Basic and acidic residues" evidence="6">
    <location>
        <begin position="370"/>
        <end position="380"/>
    </location>
</feature>
<evidence type="ECO:0000313" key="9">
    <source>
        <dbReference type="Proteomes" id="UP000438429"/>
    </source>
</evidence>
<evidence type="ECO:0000313" key="8">
    <source>
        <dbReference type="EMBL" id="KAF0026982.1"/>
    </source>
</evidence>
<dbReference type="GO" id="GO:0007411">
    <property type="term" value="P:axon guidance"/>
    <property type="evidence" value="ECO:0007669"/>
    <property type="project" value="TreeGrafter"/>
</dbReference>
<dbReference type="CDD" id="cd00096">
    <property type="entry name" value="Ig"/>
    <property type="match status" value="2"/>
</dbReference>
<feature type="region of interest" description="Disordered" evidence="6">
    <location>
        <begin position="1"/>
        <end position="29"/>
    </location>
</feature>
<dbReference type="InterPro" id="IPR003599">
    <property type="entry name" value="Ig_sub"/>
</dbReference>
<evidence type="ECO:0000256" key="3">
    <source>
        <dbReference type="ARBA" id="ARBA00022490"/>
    </source>
</evidence>
<dbReference type="PANTHER" id="PTHR10075:SF100">
    <property type="entry name" value="FASCICLIN-2"/>
    <property type="match status" value="1"/>
</dbReference>
<comment type="similarity">
    <text evidence="2">Belongs to the protein kinase superfamily. CAMK Ser/Thr protein kinase family.</text>
</comment>
<comment type="caution">
    <text evidence="8">The sequence shown here is derived from an EMBL/GenBank/DDBJ whole genome shotgun (WGS) entry which is preliminary data.</text>
</comment>
<evidence type="ECO:0000256" key="1">
    <source>
        <dbReference type="ARBA" id="ARBA00004496"/>
    </source>
</evidence>
<dbReference type="SMART" id="SM00408">
    <property type="entry name" value="IGc2"/>
    <property type="match status" value="2"/>
</dbReference>
<feature type="domain" description="Ig-like" evidence="7">
    <location>
        <begin position="115"/>
        <end position="203"/>
    </location>
</feature>
<dbReference type="SUPFAM" id="SSF48726">
    <property type="entry name" value="Immunoglobulin"/>
    <property type="match status" value="4"/>
</dbReference>
<gene>
    <name evidence="8" type="ORF">F2P81_021719</name>
</gene>
<dbReference type="InterPro" id="IPR003598">
    <property type="entry name" value="Ig_sub2"/>
</dbReference>
<evidence type="ECO:0000256" key="2">
    <source>
        <dbReference type="ARBA" id="ARBA00006692"/>
    </source>
</evidence>
<protein>
    <recommendedName>
        <fullName evidence="7">Ig-like domain-containing protein</fullName>
    </recommendedName>
</protein>
<dbReference type="InterPro" id="IPR013098">
    <property type="entry name" value="Ig_I-set"/>
</dbReference>
<evidence type="ECO:0000259" key="7">
    <source>
        <dbReference type="PROSITE" id="PS50835"/>
    </source>
</evidence>
<evidence type="ECO:0000256" key="5">
    <source>
        <dbReference type="ARBA" id="ARBA00023319"/>
    </source>
</evidence>
<dbReference type="GO" id="GO:0005886">
    <property type="term" value="C:plasma membrane"/>
    <property type="evidence" value="ECO:0007669"/>
    <property type="project" value="TreeGrafter"/>
</dbReference>
<accession>A0A6A4S6Y9</accession>
<dbReference type="InterPro" id="IPR036179">
    <property type="entry name" value="Ig-like_dom_sf"/>
</dbReference>
<sequence length="432" mass="47163">MSDVAPLASCKVTGPSSPGCGSRGNEPPAFVLPPRNARVALGGDARLEGKVRGHPEPLVTWYREGRPVVGGEHHCVLEQEDSGKKFVLPSSMTPGCRSSVLALEKRLSIWGESPPKFVSKPSRVYAELGQSGKFTAKATGRPQPRVTWHKEGAGLQSCERVSVYERCGLHFLEIKEVCVDDAGSYTCSVTNSAGTATASAELHVQGVSEDTTRAAQRSVSGSNLRFQAVPLDQEATEGGQVTFTCQVSSAVIAMVTWLKDGGQVWTGPGLQHRQDGTRLTLTMERVRQVDQGTYSCQLTTADGLTVTSATWTLSIHEGRPPAGARSSHVGGVATLTVQNALRQHEGVYVCVAQNGHGRVESGARVQVKGLEPRGDHEKNQDQNNEQNQDQNQEQENYNQEQENQYQNHKQNQTHWQDQNHEQNHKQNQNQHH</sequence>
<evidence type="ECO:0000256" key="4">
    <source>
        <dbReference type="ARBA" id="ARBA00022737"/>
    </source>
</evidence>
<proteinExistence type="inferred from homology"/>
<organism evidence="8 9">
    <name type="scientific">Scophthalmus maximus</name>
    <name type="common">Turbot</name>
    <name type="synonym">Psetta maxima</name>
    <dbReference type="NCBI Taxonomy" id="52904"/>
    <lineage>
        <taxon>Eukaryota</taxon>
        <taxon>Metazoa</taxon>
        <taxon>Chordata</taxon>
        <taxon>Craniata</taxon>
        <taxon>Vertebrata</taxon>
        <taxon>Euteleostomi</taxon>
        <taxon>Actinopterygii</taxon>
        <taxon>Neopterygii</taxon>
        <taxon>Teleostei</taxon>
        <taxon>Neoteleostei</taxon>
        <taxon>Acanthomorphata</taxon>
        <taxon>Carangaria</taxon>
        <taxon>Pleuronectiformes</taxon>
        <taxon>Pleuronectoidei</taxon>
        <taxon>Scophthalmidae</taxon>
        <taxon>Scophthalmus</taxon>
    </lineage>
</organism>
<dbReference type="GO" id="GO:0007156">
    <property type="term" value="P:homophilic cell adhesion via plasma membrane adhesion molecules"/>
    <property type="evidence" value="ECO:0007669"/>
    <property type="project" value="TreeGrafter"/>
</dbReference>
<reference evidence="8 9" key="1">
    <citation type="submission" date="2019-06" db="EMBL/GenBank/DDBJ databases">
        <title>Draft genomes of female and male turbot (Scophthalmus maximus).</title>
        <authorList>
            <person name="Xu H."/>
            <person name="Xu X.-W."/>
            <person name="Shao C."/>
            <person name="Chen S."/>
        </authorList>
    </citation>
    <scope>NUCLEOTIDE SEQUENCE [LARGE SCALE GENOMIC DNA]</scope>
    <source>
        <strain evidence="8">Ysfricsl-2016a</strain>
        <tissue evidence="8">Blood</tissue>
    </source>
</reference>
<dbReference type="GO" id="GO:0098632">
    <property type="term" value="F:cell-cell adhesion mediator activity"/>
    <property type="evidence" value="ECO:0007669"/>
    <property type="project" value="TreeGrafter"/>
</dbReference>
<dbReference type="GO" id="GO:0070593">
    <property type="term" value="P:dendrite self-avoidance"/>
    <property type="evidence" value="ECO:0007669"/>
    <property type="project" value="TreeGrafter"/>
</dbReference>
<name>A0A6A4S6Y9_SCOMX</name>
<dbReference type="GO" id="GO:0005737">
    <property type="term" value="C:cytoplasm"/>
    <property type="evidence" value="ECO:0007669"/>
    <property type="project" value="UniProtKB-SubCell"/>
</dbReference>
<dbReference type="InterPro" id="IPR013783">
    <property type="entry name" value="Ig-like_fold"/>
</dbReference>